<dbReference type="STRING" id="623744.A0A553MMB2"/>
<evidence type="ECO:0000313" key="16">
    <source>
        <dbReference type="EMBL" id="TRY54309.1"/>
    </source>
</evidence>
<evidence type="ECO:0000256" key="3">
    <source>
        <dbReference type="ARBA" id="ARBA00004832"/>
    </source>
</evidence>
<reference evidence="16 17" key="1">
    <citation type="journal article" date="2019" name="Sci. Data">
        <title>Hybrid genome assembly and annotation of Danionella translucida.</title>
        <authorList>
            <person name="Kadobianskyi M."/>
            <person name="Schulze L."/>
            <person name="Schuelke M."/>
            <person name="Judkewitz B."/>
        </authorList>
    </citation>
    <scope>NUCLEOTIDE SEQUENCE [LARGE SCALE GENOMIC DNA]</scope>
    <source>
        <strain evidence="16 17">Bolton</strain>
    </source>
</reference>
<dbReference type="Pfam" id="PF00583">
    <property type="entry name" value="Acetyltransf_1"/>
    <property type="match status" value="1"/>
</dbReference>
<dbReference type="InterPro" id="IPR039143">
    <property type="entry name" value="GNPNAT1-like"/>
</dbReference>
<dbReference type="AlphaFoldDB" id="A0A553MMB2"/>
<organism evidence="16 17">
    <name type="scientific">Danionella cerebrum</name>
    <dbReference type="NCBI Taxonomy" id="2873325"/>
    <lineage>
        <taxon>Eukaryota</taxon>
        <taxon>Metazoa</taxon>
        <taxon>Chordata</taxon>
        <taxon>Craniata</taxon>
        <taxon>Vertebrata</taxon>
        <taxon>Euteleostomi</taxon>
        <taxon>Actinopterygii</taxon>
        <taxon>Neopterygii</taxon>
        <taxon>Teleostei</taxon>
        <taxon>Ostariophysi</taxon>
        <taxon>Cypriniformes</taxon>
        <taxon>Danionidae</taxon>
        <taxon>Danioninae</taxon>
        <taxon>Danionella</taxon>
    </lineage>
</organism>
<dbReference type="Proteomes" id="UP000316079">
    <property type="component" value="Unassembled WGS sequence"/>
</dbReference>
<comment type="caution">
    <text evidence="16">The sequence shown here is derived from an EMBL/GenBank/DDBJ whole genome shotgun (WGS) entry which is preliminary data.</text>
</comment>
<dbReference type="InterPro" id="IPR000182">
    <property type="entry name" value="GNAT_dom"/>
</dbReference>
<evidence type="ECO:0000256" key="4">
    <source>
        <dbReference type="ARBA" id="ARBA00006048"/>
    </source>
</evidence>
<dbReference type="EC" id="2.3.1.4" evidence="6 14"/>
<dbReference type="EMBL" id="SRMA01027351">
    <property type="protein sequence ID" value="TRY54309.1"/>
    <property type="molecule type" value="Genomic_DNA"/>
</dbReference>
<evidence type="ECO:0000256" key="1">
    <source>
        <dbReference type="ARBA" id="ARBA00004395"/>
    </source>
</evidence>
<evidence type="ECO:0000313" key="17">
    <source>
        <dbReference type="Proteomes" id="UP000316079"/>
    </source>
</evidence>
<keyword evidence="17" id="KW-1185">Reference proteome</keyword>
<gene>
    <name evidence="16" type="ORF">DNTS_021287</name>
</gene>
<dbReference type="PANTHER" id="PTHR13355">
    <property type="entry name" value="GLUCOSAMINE 6-PHOSPHATE N-ACETYLTRANSFERASE"/>
    <property type="match status" value="1"/>
</dbReference>
<keyword evidence="11 14" id="KW-0012">Acyltransferase</keyword>
<dbReference type="InterPro" id="IPR016181">
    <property type="entry name" value="Acyl_CoA_acyltransferase"/>
</dbReference>
<dbReference type="GO" id="GO:0000139">
    <property type="term" value="C:Golgi membrane"/>
    <property type="evidence" value="ECO:0007669"/>
    <property type="project" value="UniProtKB-SubCell"/>
</dbReference>
<evidence type="ECO:0000256" key="10">
    <source>
        <dbReference type="ARBA" id="ARBA00023136"/>
    </source>
</evidence>
<dbReference type="PANTHER" id="PTHR13355:SF11">
    <property type="entry name" value="GLUCOSAMINE 6-PHOSPHATE N-ACETYLTRANSFERASE"/>
    <property type="match status" value="1"/>
</dbReference>
<protein>
    <recommendedName>
        <fullName evidence="13 14">Glucosamine 6-phosphate N-acetyltransferase</fullName>
        <ecNumber evidence="6 14">2.3.1.4</ecNumber>
    </recommendedName>
</protein>
<dbReference type="GO" id="GO:0006048">
    <property type="term" value="P:UDP-N-acetylglucosamine biosynthetic process"/>
    <property type="evidence" value="ECO:0007669"/>
    <property type="project" value="UniProtKB-UniRule"/>
</dbReference>
<name>A0A553MMB2_9TELE</name>
<comment type="subunit">
    <text evidence="5 14">Homodimer.</text>
</comment>
<comment type="pathway">
    <text evidence="3 14">Nucleotide-sugar biosynthesis; UDP-N-acetyl-alpha-D-glucosamine biosynthesis; N-acetyl-alpha-D-glucosamine 1-phosphate from alpha-D-glucosamine 6-phosphate (route I): step 1/2.</text>
</comment>
<evidence type="ECO:0000256" key="9">
    <source>
        <dbReference type="ARBA" id="ARBA00023034"/>
    </source>
</evidence>
<dbReference type="GO" id="GO:0010008">
    <property type="term" value="C:endosome membrane"/>
    <property type="evidence" value="ECO:0007669"/>
    <property type="project" value="UniProtKB-SubCell"/>
</dbReference>
<evidence type="ECO:0000256" key="11">
    <source>
        <dbReference type="ARBA" id="ARBA00023315"/>
    </source>
</evidence>
<evidence type="ECO:0000256" key="8">
    <source>
        <dbReference type="ARBA" id="ARBA00022753"/>
    </source>
</evidence>
<keyword evidence="8" id="KW-0967">Endosome</keyword>
<evidence type="ECO:0000256" key="5">
    <source>
        <dbReference type="ARBA" id="ARBA00011738"/>
    </source>
</evidence>
<evidence type="ECO:0000259" key="15">
    <source>
        <dbReference type="PROSITE" id="PS51186"/>
    </source>
</evidence>
<comment type="subcellular location">
    <subcellularLocation>
        <location evidence="2">Endosome membrane</location>
        <topology evidence="2">Peripheral membrane protein</topology>
    </subcellularLocation>
    <subcellularLocation>
        <location evidence="1">Golgi apparatus membrane</location>
        <topology evidence="1">Peripheral membrane protein</topology>
    </subcellularLocation>
</comment>
<keyword evidence="10" id="KW-0472">Membrane</keyword>
<comment type="catalytic activity">
    <reaction evidence="12 14">
        <text>D-glucosamine 6-phosphate + acetyl-CoA = N-acetyl-D-glucosamine 6-phosphate + CoA + H(+)</text>
        <dbReference type="Rhea" id="RHEA:10292"/>
        <dbReference type="ChEBI" id="CHEBI:15378"/>
        <dbReference type="ChEBI" id="CHEBI:57287"/>
        <dbReference type="ChEBI" id="CHEBI:57288"/>
        <dbReference type="ChEBI" id="CHEBI:57513"/>
        <dbReference type="ChEBI" id="CHEBI:58725"/>
        <dbReference type="EC" id="2.3.1.4"/>
    </reaction>
</comment>
<feature type="domain" description="N-acetyltransferase" evidence="15">
    <location>
        <begin position="108"/>
        <end position="253"/>
    </location>
</feature>
<evidence type="ECO:0000256" key="14">
    <source>
        <dbReference type="RuleBase" id="RU365086"/>
    </source>
</evidence>
<dbReference type="SUPFAM" id="SSF55729">
    <property type="entry name" value="Acyl-CoA N-acyltransferases (Nat)"/>
    <property type="match status" value="1"/>
</dbReference>
<keyword evidence="7 14" id="KW-0808">Transferase</keyword>
<dbReference type="GO" id="GO:0004343">
    <property type="term" value="F:glucosamine 6-phosphate N-acetyltransferase activity"/>
    <property type="evidence" value="ECO:0007669"/>
    <property type="project" value="UniProtKB-UniRule"/>
</dbReference>
<evidence type="ECO:0000256" key="12">
    <source>
        <dbReference type="ARBA" id="ARBA00048964"/>
    </source>
</evidence>
<dbReference type="Gene3D" id="3.40.630.30">
    <property type="match status" value="1"/>
</dbReference>
<evidence type="ECO:0000256" key="6">
    <source>
        <dbReference type="ARBA" id="ARBA00012703"/>
    </source>
</evidence>
<proteinExistence type="inferred from homology"/>
<comment type="similarity">
    <text evidence="4 14">Belongs to the acetyltransferase family. GNA1 subfamily.</text>
</comment>
<dbReference type="UniPathway" id="UPA00113">
    <property type="reaction ID" value="UER00529"/>
</dbReference>
<accession>A0A553MMB2</accession>
<evidence type="ECO:0000256" key="13">
    <source>
        <dbReference type="ARBA" id="ARBA00069869"/>
    </source>
</evidence>
<dbReference type="OrthoDB" id="10039976at2759"/>
<evidence type="ECO:0000256" key="7">
    <source>
        <dbReference type="ARBA" id="ARBA00022679"/>
    </source>
</evidence>
<dbReference type="PROSITE" id="PS51186">
    <property type="entry name" value="GNAT"/>
    <property type="match status" value="1"/>
</dbReference>
<evidence type="ECO:0000256" key="2">
    <source>
        <dbReference type="ARBA" id="ARBA00004481"/>
    </source>
</evidence>
<keyword evidence="9" id="KW-0333">Golgi apparatus</keyword>
<sequence>MSCIDIFLKDRVDGGGEVKEVLERLKRLEVGKWQEELVNKLEVMTKMRKDEGMWEMEEEQWLKVHSACGMLLDDTPLFDPSLLHELDWSSVSIPFSPAVSPAQPGNGLVLRPLCTADLDRGYYKLLSQLTLAGDVTEEQFKAKFEHMKKSGDYYVIVVEDTSLGQIVATGTLIIEHKFIHACAKRGRVEEVVVSDVCRGKQLGKLLVSTLTLLSKTLQCYKVTLECAPKNVEFYKKFGYSASDETYMQCRFCD</sequence>
<dbReference type="FunFam" id="3.40.630.30:FF:000031">
    <property type="entry name" value="Glucosamine 6-phosphate N-acetyltransferase"/>
    <property type="match status" value="1"/>
</dbReference>